<comment type="similarity">
    <text evidence="4 9 10">Belongs to the HisA/HisF family.</text>
</comment>
<comment type="catalytic activity">
    <reaction evidence="1 9 11">
        <text>1-(5-phospho-beta-D-ribosyl)-5-[(5-phospho-beta-D-ribosylamino)methylideneamino]imidazole-4-carboxamide = 5-[(5-phospho-1-deoxy-D-ribulos-1-ylimino)methylamino]-1-(5-phospho-beta-D-ribosyl)imidazole-4-carboxamide</text>
        <dbReference type="Rhea" id="RHEA:15469"/>
        <dbReference type="ChEBI" id="CHEBI:58435"/>
        <dbReference type="ChEBI" id="CHEBI:58525"/>
        <dbReference type="EC" id="5.3.1.16"/>
    </reaction>
</comment>
<dbReference type="InterPro" id="IPR044524">
    <property type="entry name" value="Isoase_HisA-like"/>
</dbReference>
<evidence type="ECO:0000256" key="3">
    <source>
        <dbReference type="ARBA" id="ARBA00005133"/>
    </source>
</evidence>
<evidence type="ECO:0000256" key="5">
    <source>
        <dbReference type="ARBA" id="ARBA00022490"/>
    </source>
</evidence>
<evidence type="ECO:0000256" key="7">
    <source>
        <dbReference type="ARBA" id="ARBA00023102"/>
    </source>
</evidence>
<sequence length="237" mass="26114">MRIIPAIDIIDGKCVRLTQGDYQQKKIYNENPVEVAQSFEQAGLKYLHLVDLDGARAGRVTNWKVVEEISSKTKLIIDFGGGIKTDEEVKNLFDLGVAQVNLGSIAVKEPDKVISWSKKYGAEKLILGADVKDEIIAIHGWQEKSQLTIDDFISNFQKHQLNHITCTDISTDGTLKGPNIGLYQHLITNYSSIKLIASGGVGSFEDLQTLQSIGVFGVIIGKAIYEGKLNLKQLVTL</sequence>
<dbReference type="InterPro" id="IPR006062">
    <property type="entry name" value="His_biosynth"/>
</dbReference>
<dbReference type="EMBL" id="JAHESD010000033">
    <property type="protein sequence ID" value="MBT1704539.1"/>
    <property type="molecule type" value="Genomic_DNA"/>
</dbReference>
<evidence type="ECO:0000256" key="4">
    <source>
        <dbReference type="ARBA" id="ARBA00009667"/>
    </source>
</evidence>
<gene>
    <name evidence="9 12" type="primary">hisA</name>
    <name evidence="12" type="ORF">KK060_14695</name>
</gene>
<dbReference type="SUPFAM" id="SSF51366">
    <property type="entry name" value="Ribulose-phoshate binding barrel"/>
    <property type="match status" value="1"/>
</dbReference>
<keyword evidence="5 9" id="KW-0963">Cytoplasm</keyword>
<dbReference type="EC" id="5.3.1.16" evidence="9 11"/>
<evidence type="ECO:0000256" key="6">
    <source>
        <dbReference type="ARBA" id="ARBA00022605"/>
    </source>
</evidence>
<keyword evidence="6 9" id="KW-0028">Amino-acid biosynthesis</keyword>
<keyword evidence="7 9" id="KW-0368">Histidine biosynthesis</keyword>
<reference evidence="12 13" key="1">
    <citation type="submission" date="2021-05" db="EMBL/GenBank/DDBJ databases">
        <title>A Polyphasic approach of four new species of the genus Ohtaekwangia: Ohtaekwangia histidinii sp. nov., Ohtaekwangia cretensis sp. nov., Ohtaekwangia indiensis sp. nov., Ohtaekwangia reichenbachii sp. nov. from diverse environment.</title>
        <authorList>
            <person name="Octaviana S."/>
        </authorList>
    </citation>
    <scope>NUCLEOTIDE SEQUENCE [LARGE SCALE GENOMIC DNA]</scope>
    <source>
        <strain evidence="12 13">PWU20</strain>
    </source>
</reference>
<evidence type="ECO:0000256" key="2">
    <source>
        <dbReference type="ARBA" id="ARBA00004496"/>
    </source>
</evidence>
<feature type="active site" description="Proton donor" evidence="9">
    <location>
        <position position="130"/>
    </location>
</feature>
<dbReference type="NCBIfam" id="TIGR00007">
    <property type="entry name" value="1-(5-phosphoribosyl)-5-[(5-phosphoribosylamino)methylideneamino]imidazole-4-carboxamide isomerase"/>
    <property type="match status" value="1"/>
</dbReference>
<keyword evidence="8 9" id="KW-0413">Isomerase</keyword>
<evidence type="ECO:0000256" key="8">
    <source>
        <dbReference type="ARBA" id="ARBA00023235"/>
    </source>
</evidence>
<name>A0ABS5VUV9_9BACT</name>
<dbReference type="Gene3D" id="3.20.20.70">
    <property type="entry name" value="Aldolase class I"/>
    <property type="match status" value="1"/>
</dbReference>
<dbReference type="PANTHER" id="PTHR43090">
    <property type="entry name" value="1-(5-PHOSPHORIBOSYL)-5-[(5-PHOSPHORIBOSYLAMINO)METHYLIDENEAMINO] IMIDAZOLE-4-CARBOXAMIDE ISOMERASE"/>
    <property type="match status" value="1"/>
</dbReference>
<proteinExistence type="inferred from homology"/>
<dbReference type="CDD" id="cd04732">
    <property type="entry name" value="HisA"/>
    <property type="match status" value="1"/>
</dbReference>
<dbReference type="PANTHER" id="PTHR43090:SF2">
    <property type="entry name" value="1-(5-PHOSPHORIBOSYL)-5-[(5-PHOSPHORIBOSYLAMINO)METHYLIDENEAMINO] IMIDAZOLE-4-CARBOXAMIDE ISOMERASE"/>
    <property type="match status" value="1"/>
</dbReference>
<evidence type="ECO:0000313" key="12">
    <source>
        <dbReference type="EMBL" id="MBT1704539.1"/>
    </source>
</evidence>
<evidence type="ECO:0000313" key="13">
    <source>
        <dbReference type="Proteomes" id="UP000772618"/>
    </source>
</evidence>
<evidence type="ECO:0000256" key="10">
    <source>
        <dbReference type="RuleBase" id="RU003657"/>
    </source>
</evidence>
<feature type="active site" description="Proton acceptor" evidence="9">
    <location>
        <position position="8"/>
    </location>
</feature>
<evidence type="ECO:0000256" key="9">
    <source>
        <dbReference type="HAMAP-Rule" id="MF_01014"/>
    </source>
</evidence>
<dbReference type="Pfam" id="PF00977">
    <property type="entry name" value="His_biosynth"/>
    <property type="match status" value="1"/>
</dbReference>
<dbReference type="HAMAP" id="MF_01014">
    <property type="entry name" value="HisA"/>
    <property type="match status" value="1"/>
</dbReference>
<comment type="caution">
    <text evidence="12">The sequence shown here is derived from an EMBL/GenBank/DDBJ whole genome shotgun (WGS) entry which is preliminary data.</text>
</comment>
<organism evidence="12 13">
    <name type="scientific">Chryseosolibacter indicus</name>
    <dbReference type="NCBI Taxonomy" id="2782351"/>
    <lineage>
        <taxon>Bacteria</taxon>
        <taxon>Pseudomonadati</taxon>
        <taxon>Bacteroidota</taxon>
        <taxon>Cytophagia</taxon>
        <taxon>Cytophagales</taxon>
        <taxon>Chryseotaleaceae</taxon>
        <taxon>Chryseosolibacter</taxon>
    </lineage>
</organism>
<evidence type="ECO:0000256" key="11">
    <source>
        <dbReference type="RuleBase" id="RU003658"/>
    </source>
</evidence>
<dbReference type="InterPro" id="IPR011060">
    <property type="entry name" value="RibuloseP-bd_barrel"/>
</dbReference>
<dbReference type="Proteomes" id="UP000772618">
    <property type="component" value="Unassembled WGS sequence"/>
</dbReference>
<dbReference type="InterPro" id="IPR023016">
    <property type="entry name" value="HisA/PriA"/>
</dbReference>
<dbReference type="InterPro" id="IPR006063">
    <property type="entry name" value="HisA_bact_arch"/>
</dbReference>
<dbReference type="InterPro" id="IPR013785">
    <property type="entry name" value="Aldolase_TIM"/>
</dbReference>
<comment type="pathway">
    <text evidence="3 9 11">Amino-acid biosynthesis; L-histidine biosynthesis; L-histidine from 5-phospho-alpha-D-ribose 1-diphosphate: step 4/9.</text>
</comment>
<dbReference type="RefSeq" id="WP_254154499.1">
    <property type="nucleotide sequence ID" value="NZ_JAHESD010000033.1"/>
</dbReference>
<dbReference type="GO" id="GO:0003949">
    <property type="term" value="F:1-(5-phosphoribosyl)-5-[(5-phosphoribosylamino)methylideneamino]imidazole-4-carboxamide isomerase activity"/>
    <property type="evidence" value="ECO:0007669"/>
    <property type="project" value="UniProtKB-EC"/>
</dbReference>
<evidence type="ECO:0000256" key="1">
    <source>
        <dbReference type="ARBA" id="ARBA00000901"/>
    </source>
</evidence>
<protein>
    <recommendedName>
        <fullName evidence="9 11">1-(5-phosphoribosyl)-5-[(5-phosphoribosylamino)methylideneamino] imidazole-4-carboxamide isomerase</fullName>
        <ecNumber evidence="9 11">5.3.1.16</ecNumber>
    </recommendedName>
    <alternativeName>
        <fullName evidence="9">Phosphoribosylformimino-5-aminoimidazole carboxamide ribotide isomerase</fullName>
    </alternativeName>
</protein>
<keyword evidence="13" id="KW-1185">Reference proteome</keyword>
<comment type="subcellular location">
    <subcellularLocation>
        <location evidence="2 9 11">Cytoplasm</location>
    </subcellularLocation>
</comment>
<accession>A0ABS5VUV9</accession>